<evidence type="ECO:0000313" key="2">
    <source>
        <dbReference type="Proteomes" id="UP000465240"/>
    </source>
</evidence>
<evidence type="ECO:0000313" key="1">
    <source>
        <dbReference type="EMBL" id="GFG83250.1"/>
    </source>
</evidence>
<dbReference type="InterPro" id="IPR014942">
    <property type="entry name" value="AbiEii"/>
</dbReference>
<dbReference type="EMBL" id="BLKX01000003">
    <property type="protein sequence ID" value="GFG83250.1"/>
    <property type="molecule type" value="Genomic_DNA"/>
</dbReference>
<organism evidence="1 2">
    <name type="scientific">Mycobacterium paragordonae</name>
    <dbReference type="NCBI Taxonomy" id="1389713"/>
    <lineage>
        <taxon>Bacteria</taxon>
        <taxon>Bacillati</taxon>
        <taxon>Actinomycetota</taxon>
        <taxon>Actinomycetes</taxon>
        <taxon>Mycobacteriales</taxon>
        <taxon>Mycobacteriaceae</taxon>
        <taxon>Mycobacterium</taxon>
    </lineage>
</organism>
<reference evidence="1 2" key="1">
    <citation type="journal article" date="2019" name="Emerg. Microbes Infect.">
        <title>Comprehensive subspecies identification of 175 nontuberculous mycobacteria species based on 7547 genomic profiles.</title>
        <authorList>
            <person name="Matsumoto Y."/>
            <person name="Kinjo T."/>
            <person name="Motooka D."/>
            <person name="Nabeya D."/>
            <person name="Jung N."/>
            <person name="Uechi K."/>
            <person name="Horii T."/>
            <person name="Iida T."/>
            <person name="Fujita J."/>
            <person name="Nakamura S."/>
        </authorList>
    </citation>
    <scope>NUCLEOTIDE SEQUENCE [LARGE SCALE GENOMIC DNA]</scope>
    <source>
        <strain evidence="1 2">JCM 18565</strain>
    </source>
</reference>
<dbReference type="Proteomes" id="UP000465240">
    <property type="component" value="Unassembled WGS sequence"/>
</dbReference>
<evidence type="ECO:0008006" key="3">
    <source>
        <dbReference type="Google" id="ProtNLM"/>
    </source>
</evidence>
<sequence>MSWSDEYTSERAFWVALRTRAARHAKTHPTVQSQELLRQFVIQRFMTRVFTAPDAAWVVAGGTGTLIRIPGSRATQDLDLTTIRSGTGTRNDLESFTGTNELDPFVYRITGQQTFTGTVAGNKFRIAASVGAESAAWFDVDLAVDEVAISAIEYRDVDPAVPGMRGLSPIPAVPLFPLASQVADKVVGVMFRDPRGRSANRYRDLVDLVLYAGAVDVAAGDLRRALVSRSQRRNQQPPNQIEVPDQWQNGYQRIAARTTLPTPLQDCDIAAEAVGAWLNPLLSGKVADDYLWDHRTSAWHDPTQPATRPGKVWVRAHMRNGAPVSDYFRNSPRTHR</sequence>
<protein>
    <recommendedName>
        <fullName evidence="3">Nucleotidyl transferase AbiEii/AbiGii toxin family protein</fullName>
    </recommendedName>
</protein>
<dbReference type="Pfam" id="PF08843">
    <property type="entry name" value="AbiEii"/>
    <property type="match status" value="1"/>
</dbReference>
<name>A0ABQ1CFN1_9MYCO</name>
<accession>A0ABQ1CFN1</accession>
<keyword evidence="2" id="KW-1185">Reference proteome</keyword>
<proteinExistence type="predicted"/>
<dbReference type="RefSeq" id="WP_120795157.1">
    <property type="nucleotide sequence ID" value="NZ_BLKX01000003.1"/>
</dbReference>
<gene>
    <name evidence="1" type="ORF">MPRG_65260</name>
</gene>
<comment type="caution">
    <text evidence="1">The sequence shown here is derived from an EMBL/GenBank/DDBJ whole genome shotgun (WGS) entry which is preliminary data.</text>
</comment>